<comment type="caution">
    <text evidence="1">The sequence shown here is derived from an EMBL/GenBank/DDBJ whole genome shotgun (WGS) entry which is preliminary data.</text>
</comment>
<organism evidence="1 2">
    <name type="scientific">Ixodes persulcatus</name>
    <name type="common">Taiga tick</name>
    <dbReference type="NCBI Taxonomy" id="34615"/>
    <lineage>
        <taxon>Eukaryota</taxon>
        <taxon>Metazoa</taxon>
        <taxon>Ecdysozoa</taxon>
        <taxon>Arthropoda</taxon>
        <taxon>Chelicerata</taxon>
        <taxon>Arachnida</taxon>
        <taxon>Acari</taxon>
        <taxon>Parasitiformes</taxon>
        <taxon>Ixodida</taxon>
        <taxon>Ixodoidea</taxon>
        <taxon>Ixodidae</taxon>
        <taxon>Ixodinae</taxon>
        <taxon>Ixodes</taxon>
    </lineage>
</organism>
<proteinExistence type="predicted"/>
<evidence type="ECO:0000313" key="1">
    <source>
        <dbReference type="EMBL" id="KAG0445660.1"/>
    </source>
</evidence>
<reference evidence="1 2" key="1">
    <citation type="journal article" date="2020" name="Cell">
        <title>Large-Scale Comparative Analyses of Tick Genomes Elucidate Their Genetic Diversity and Vector Capacities.</title>
        <authorList>
            <consortium name="Tick Genome and Microbiome Consortium (TIGMIC)"/>
            <person name="Jia N."/>
            <person name="Wang J."/>
            <person name="Shi W."/>
            <person name="Du L."/>
            <person name="Sun Y."/>
            <person name="Zhan W."/>
            <person name="Jiang J.F."/>
            <person name="Wang Q."/>
            <person name="Zhang B."/>
            <person name="Ji P."/>
            <person name="Bell-Sakyi L."/>
            <person name="Cui X.M."/>
            <person name="Yuan T.T."/>
            <person name="Jiang B.G."/>
            <person name="Yang W.F."/>
            <person name="Lam T.T."/>
            <person name="Chang Q.C."/>
            <person name="Ding S.J."/>
            <person name="Wang X.J."/>
            <person name="Zhu J.G."/>
            <person name="Ruan X.D."/>
            <person name="Zhao L."/>
            <person name="Wei J.T."/>
            <person name="Ye R.Z."/>
            <person name="Que T.C."/>
            <person name="Du C.H."/>
            <person name="Zhou Y.H."/>
            <person name="Cheng J.X."/>
            <person name="Dai P.F."/>
            <person name="Guo W.B."/>
            <person name="Han X.H."/>
            <person name="Huang E.J."/>
            <person name="Li L.F."/>
            <person name="Wei W."/>
            <person name="Gao Y.C."/>
            <person name="Liu J.Z."/>
            <person name="Shao H.Z."/>
            <person name="Wang X."/>
            <person name="Wang C.C."/>
            <person name="Yang T.C."/>
            <person name="Huo Q.B."/>
            <person name="Li W."/>
            <person name="Chen H.Y."/>
            <person name="Chen S.E."/>
            <person name="Zhou L.G."/>
            <person name="Ni X.B."/>
            <person name="Tian J.H."/>
            <person name="Sheng Y."/>
            <person name="Liu T."/>
            <person name="Pan Y.S."/>
            <person name="Xia L.Y."/>
            <person name="Li J."/>
            <person name="Zhao F."/>
            <person name="Cao W.C."/>
        </authorList>
    </citation>
    <scope>NUCLEOTIDE SEQUENCE [LARGE SCALE GENOMIC DNA]</scope>
    <source>
        <strain evidence="1">Iper-2018</strain>
    </source>
</reference>
<keyword evidence="2" id="KW-1185">Reference proteome</keyword>
<accession>A0AC60R145</accession>
<gene>
    <name evidence="1" type="ORF">HPB47_003639</name>
</gene>
<evidence type="ECO:0000313" key="2">
    <source>
        <dbReference type="Proteomes" id="UP000805193"/>
    </source>
</evidence>
<dbReference type="Proteomes" id="UP000805193">
    <property type="component" value="Unassembled WGS sequence"/>
</dbReference>
<protein>
    <submittedName>
        <fullName evidence="1">Uncharacterized protein</fullName>
    </submittedName>
</protein>
<dbReference type="EMBL" id="JABSTQ010000105">
    <property type="protein sequence ID" value="KAG0445660.1"/>
    <property type="molecule type" value="Genomic_DNA"/>
</dbReference>
<name>A0AC60R145_IXOPE</name>
<sequence>MLKYVCFQFEEIEALLESSNNLVMESANKTTLNELIEFLQPFKDASDALGEEKRPTLPLVVLYASALKNNLKHAPVSVVEAVEIEKIKVRARHFLDTKLKISLLHKTTTFLWPQFRQLCMLPENERLEVYTHIDKVATAELEEYLHGKKDYSCSGVFELCDLWRAHKK</sequence>